<sequence length="72" mass="8514">MILTEEQKIFAREILAQSFERLLLQHTGSIESKTEIELEAYAIAFERMIEKANSYQRTRQELRELRQQGKNG</sequence>
<dbReference type="EMBL" id="CP024785">
    <property type="protein sequence ID" value="AUB36119.1"/>
    <property type="molecule type" value="Genomic_DNA"/>
</dbReference>
<reference evidence="1 2" key="1">
    <citation type="submission" date="2017-11" db="EMBL/GenBank/DDBJ databases">
        <title>Complete genome of a free-living desiccation-tolerant cyanobacterium and its photosynthetic adaptation to extreme terrestrial habitat.</title>
        <authorList>
            <person name="Shang J."/>
        </authorList>
    </citation>
    <scope>NUCLEOTIDE SEQUENCE [LARGE SCALE GENOMIC DNA]</scope>
    <source>
        <strain evidence="1 2">CCNUN1</strain>
    </source>
</reference>
<keyword evidence="2" id="KW-1185">Reference proteome</keyword>
<organism evidence="1 2">
    <name type="scientific">Nostoc flagelliforme CCNUN1</name>
    <dbReference type="NCBI Taxonomy" id="2038116"/>
    <lineage>
        <taxon>Bacteria</taxon>
        <taxon>Bacillati</taxon>
        <taxon>Cyanobacteriota</taxon>
        <taxon>Cyanophyceae</taxon>
        <taxon>Nostocales</taxon>
        <taxon>Nostocaceae</taxon>
        <taxon>Nostoc</taxon>
    </lineage>
</organism>
<dbReference type="AlphaFoldDB" id="A0A2K8SL02"/>
<dbReference type="KEGG" id="nfl:COO91_02020"/>
<dbReference type="Proteomes" id="UP000232003">
    <property type="component" value="Chromosome"/>
</dbReference>
<gene>
    <name evidence="1" type="ORF">COO91_02020</name>
</gene>
<evidence type="ECO:0000313" key="1">
    <source>
        <dbReference type="EMBL" id="AUB36119.1"/>
    </source>
</evidence>
<accession>A0A2K8SL02</accession>
<proteinExistence type="predicted"/>
<dbReference type="RefSeq" id="WP_100898128.1">
    <property type="nucleotide sequence ID" value="NZ_CAWNNC010000001.1"/>
</dbReference>
<protein>
    <submittedName>
        <fullName evidence="1">Uncharacterized protein</fullName>
    </submittedName>
</protein>
<name>A0A2K8SL02_9NOSO</name>
<evidence type="ECO:0000313" key="2">
    <source>
        <dbReference type="Proteomes" id="UP000232003"/>
    </source>
</evidence>